<evidence type="ECO:0000313" key="2">
    <source>
        <dbReference type="Proteomes" id="UP001549363"/>
    </source>
</evidence>
<reference evidence="1 2" key="1">
    <citation type="submission" date="2024-06" db="EMBL/GenBank/DDBJ databases">
        <title>Sorghum-associated microbial communities from plants grown in Nebraska, USA.</title>
        <authorList>
            <person name="Schachtman D."/>
        </authorList>
    </citation>
    <scope>NUCLEOTIDE SEQUENCE [LARGE SCALE GENOMIC DNA]</scope>
    <source>
        <strain evidence="1 2">736</strain>
    </source>
</reference>
<sequence>MSVRTQQVNAVAEELSNNAQHLQSLVQQFKI</sequence>
<comment type="caution">
    <text evidence="1">The sequence shown here is derived from an EMBL/GenBank/DDBJ whole genome shotgun (WGS) entry which is preliminary data.</text>
</comment>
<accession>A0ABV2PLP4</accession>
<name>A0ABV2PLP4_9BACI</name>
<protein>
    <submittedName>
        <fullName evidence="1">Methyl-accepting chemotaxis protein</fullName>
    </submittedName>
</protein>
<dbReference type="EMBL" id="JBEPSB010000014">
    <property type="protein sequence ID" value="MET4561852.1"/>
    <property type="molecule type" value="Genomic_DNA"/>
</dbReference>
<keyword evidence="2" id="KW-1185">Reference proteome</keyword>
<dbReference type="Proteomes" id="UP001549363">
    <property type="component" value="Unassembled WGS sequence"/>
</dbReference>
<gene>
    <name evidence="1" type="ORF">ABIA69_003022</name>
</gene>
<proteinExistence type="predicted"/>
<organism evidence="1 2">
    <name type="scientific">Lysinibacillus parviboronicapiens</name>
    <dbReference type="NCBI Taxonomy" id="436516"/>
    <lineage>
        <taxon>Bacteria</taxon>
        <taxon>Bacillati</taxon>
        <taxon>Bacillota</taxon>
        <taxon>Bacilli</taxon>
        <taxon>Bacillales</taxon>
        <taxon>Bacillaceae</taxon>
        <taxon>Lysinibacillus</taxon>
    </lineage>
</organism>
<evidence type="ECO:0000313" key="1">
    <source>
        <dbReference type="EMBL" id="MET4561852.1"/>
    </source>
</evidence>